<sequence>MRNLKLKENFKIVWSVVKKKTLCHLKLQNGAILKISKHGVVLPPPPPLSKELSKFCEIIHNISNYCIFIYSVQQIDPLPFEVVLLLMYHWLILSMQCCYKLTGKNPS</sequence>
<dbReference type="EMBL" id="HBUF01645929">
    <property type="protein sequence ID" value="CAG6785928.1"/>
    <property type="molecule type" value="Transcribed_RNA"/>
</dbReference>
<reference evidence="1" key="1">
    <citation type="submission" date="2021-05" db="EMBL/GenBank/DDBJ databases">
        <authorList>
            <person name="Alioto T."/>
            <person name="Alioto T."/>
            <person name="Gomez Garrido J."/>
        </authorList>
    </citation>
    <scope>NUCLEOTIDE SEQUENCE</scope>
</reference>
<accession>A0A8D9BIQ5</accession>
<dbReference type="AlphaFoldDB" id="A0A8D9BIQ5"/>
<name>A0A8D9BIQ5_9HEMI</name>
<evidence type="ECO:0000313" key="1">
    <source>
        <dbReference type="EMBL" id="CAG6785928.1"/>
    </source>
</evidence>
<proteinExistence type="predicted"/>
<organism evidence="1">
    <name type="scientific">Cacopsylla melanoneura</name>
    <dbReference type="NCBI Taxonomy" id="428564"/>
    <lineage>
        <taxon>Eukaryota</taxon>
        <taxon>Metazoa</taxon>
        <taxon>Ecdysozoa</taxon>
        <taxon>Arthropoda</taxon>
        <taxon>Hexapoda</taxon>
        <taxon>Insecta</taxon>
        <taxon>Pterygota</taxon>
        <taxon>Neoptera</taxon>
        <taxon>Paraneoptera</taxon>
        <taxon>Hemiptera</taxon>
        <taxon>Sternorrhyncha</taxon>
        <taxon>Psylloidea</taxon>
        <taxon>Psyllidae</taxon>
        <taxon>Psyllinae</taxon>
        <taxon>Cacopsylla</taxon>
    </lineage>
</organism>
<protein>
    <submittedName>
        <fullName evidence="1">Uncharacterized protein</fullName>
    </submittedName>
</protein>